<comment type="caution">
    <text evidence="2">The sequence shown here is derived from an EMBL/GenBank/DDBJ whole genome shotgun (WGS) entry which is preliminary data.</text>
</comment>
<evidence type="ECO:0000256" key="1">
    <source>
        <dbReference type="SAM" id="MobiDB-lite"/>
    </source>
</evidence>
<dbReference type="AlphaFoldDB" id="A0A7C8NFG8"/>
<proteinExistence type="predicted"/>
<feature type="region of interest" description="Disordered" evidence="1">
    <location>
        <begin position="1"/>
        <end position="103"/>
    </location>
</feature>
<evidence type="ECO:0000313" key="3">
    <source>
        <dbReference type="Proteomes" id="UP000475325"/>
    </source>
</evidence>
<accession>A0A7C8NFG8</accession>
<feature type="compositionally biased region" description="Basic and acidic residues" evidence="1">
    <location>
        <begin position="90"/>
        <end position="103"/>
    </location>
</feature>
<name>A0A7C8NFG8_ORBOL</name>
<reference evidence="2 3" key="1">
    <citation type="submission" date="2019-06" db="EMBL/GenBank/DDBJ databases">
        <authorList>
            <person name="Palmer J.M."/>
        </authorList>
    </citation>
    <scope>NUCLEOTIDE SEQUENCE [LARGE SCALE GENOMIC DNA]</scope>
    <source>
        <strain evidence="2 3">TWF102</strain>
    </source>
</reference>
<evidence type="ECO:0000313" key="2">
    <source>
        <dbReference type="EMBL" id="KAF3078611.1"/>
    </source>
</evidence>
<gene>
    <name evidence="2" type="ORF">TWF102_003310</name>
</gene>
<protein>
    <submittedName>
        <fullName evidence="2">Uncharacterized protein</fullName>
    </submittedName>
</protein>
<sequence length="132" mass="14627">MKQCQPNRCGNSPASLTPSASLCDDNGRTTRQTSKKGLRVIPEEEGRVEAEGQEDGIASYNAPASVYSWGSSRSSASRYSRNSKTSRASDATERKFAPVREDEHEYSFDPATAICRPEDYRPFRLALPFCLI</sequence>
<feature type="compositionally biased region" description="Polar residues" evidence="1">
    <location>
        <begin position="1"/>
        <end position="20"/>
    </location>
</feature>
<feature type="compositionally biased region" description="Basic and acidic residues" evidence="1">
    <location>
        <begin position="41"/>
        <end position="50"/>
    </location>
</feature>
<dbReference type="Proteomes" id="UP000475325">
    <property type="component" value="Unassembled WGS sequence"/>
</dbReference>
<organism evidence="2 3">
    <name type="scientific">Orbilia oligospora</name>
    <name type="common">Nematode-trapping fungus</name>
    <name type="synonym">Arthrobotrys oligospora</name>
    <dbReference type="NCBI Taxonomy" id="2813651"/>
    <lineage>
        <taxon>Eukaryota</taxon>
        <taxon>Fungi</taxon>
        <taxon>Dikarya</taxon>
        <taxon>Ascomycota</taxon>
        <taxon>Pezizomycotina</taxon>
        <taxon>Orbiliomycetes</taxon>
        <taxon>Orbiliales</taxon>
        <taxon>Orbiliaceae</taxon>
        <taxon>Orbilia</taxon>
    </lineage>
</organism>
<feature type="compositionally biased region" description="Low complexity" evidence="1">
    <location>
        <begin position="65"/>
        <end position="86"/>
    </location>
</feature>
<dbReference type="EMBL" id="WIQW01000168">
    <property type="protein sequence ID" value="KAF3078611.1"/>
    <property type="molecule type" value="Genomic_DNA"/>
</dbReference>